<reference evidence="2 3" key="2">
    <citation type="journal article" date="2013" name="J. Biotechnol.">
        <title>Complete genome sequence of the kirromycin producer Streptomyces collinus Tu 365 consisting of a linear chromosome and two linear plasmids.</title>
        <authorList>
            <person name="Ruckert C."/>
            <person name="Szczepanowski R."/>
            <person name="Albersmeier A."/>
            <person name="Goesmann A."/>
            <person name="Iftime D."/>
            <person name="Musiol E.M."/>
            <person name="Blin K."/>
            <person name="Wohlleben W."/>
            <person name="Puhler A."/>
            <person name="Kalinowski J."/>
            <person name="Weber T."/>
        </authorList>
    </citation>
    <scope>NUCLEOTIDE SEQUENCE [LARGE SCALE GENOMIC DNA]</scope>
    <source>
        <strain evidence="3">DSM 40733 / Tue 365</strain>
    </source>
</reference>
<dbReference type="eggNOG" id="ENOG5031T3H">
    <property type="taxonomic scope" value="Bacteria"/>
</dbReference>
<dbReference type="KEGG" id="sci:B446_22485"/>
<keyword evidence="1" id="KW-1133">Transmembrane helix</keyword>
<feature type="transmembrane region" description="Helical" evidence="1">
    <location>
        <begin position="35"/>
        <end position="57"/>
    </location>
</feature>
<protein>
    <submittedName>
        <fullName evidence="2">Uncharacterized protein</fullName>
    </submittedName>
</protein>
<dbReference type="RefSeq" id="WP_020941741.1">
    <property type="nucleotide sequence ID" value="NC_021985.1"/>
</dbReference>
<name>S5V844_STRC3</name>
<gene>
    <name evidence="2" type="ORF">B446_22485</name>
</gene>
<dbReference type="Proteomes" id="UP000015423">
    <property type="component" value="Chromosome"/>
</dbReference>
<dbReference type="AlphaFoldDB" id="S5V844"/>
<dbReference type="PATRIC" id="fig|1214242.5.peg.4604"/>
<reference evidence="3" key="1">
    <citation type="submission" date="2012-10" db="EMBL/GenBank/DDBJ databases">
        <title>The complete genome sequence of Streptomyces collinus Tu 365.</title>
        <authorList>
            <person name="Ruckert C."/>
            <person name="Szczepanowski R."/>
            <person name="Goesmann A."/>
            <person name="Pross E.K."/>
            <person name="Musiol E.M."/>
            <person name="Blin K."/>
            <person name="Wohlleben W."/>
            <person name="Puhler A."/>
            <person name="Weber T."/>
            <person name="Kalinowski J."/>
        </authorList>
    </citation>
    <scope>NUCLEOTIDE SEQUENCE [LARGE SCALE GENOMIC DNA]</scope>
    <source>
        <strain evidence="3">DSM 40733 / Tue 365</strain>
    </source>
</reference>
<proteinExistence type="predicted"/>
<keyword evidence="3" id="KW-1185">Reference proteome</keyword>
<dbReference type="EMBL" id="CP006259">
    <property type="protein sequence ID" value="AGS71309.1"/>
    <property type="molecule type" value="Genomic_DNA"/>
</dbReference>
<evidence type="ECO:0000313" key="2">
    <source>
        <dbReference type="EMBL" id="AGS71309.1"/>
    </source>
</evidence>
<accession>S5V844</accession>
<organism evidence="2 3">
    <name type="scientific">Streptomyces collinus (strain DSM 40733 / Tue 365)</name>
    <dbReference type="NCBI Taxonomy" id="1214242"/>
    <lineage>
        <taxon>Bacteria</taxon>
        <taxon>Bacillati</taxon>
        <taxon>Actinomycetota</taxon>
        <taxon>Actinomycetes</taxon>
        <taxon>Kitasatosporales</taxon>
        <taxon>Streptomycetaceae</taxon>
        <taxon>Streptomyces</taxon>
    </lineage>
</organism>
<evidence type="ECO:0000313" key="3">
    <source>
        <dbReference type="Proteomes" id="UP000015423"/>
    </source>
</evidence>
<evidence type="ECO:0000256" key="1">
    <source>
        <dbReference type="SAM" id="Phobius"/>
    </source>
</evidence>
<dbReference type="HOGENOM" id="CLU_176352_1_0_11"/>
<keyword evidence="1" id="KW-0472">Membrane</keyword>
<sequence length="69" mass="7266">MLRHEFRPGRLVVGLSLTAAGAVFAGDAAGWWRTPWFVMIPLVAGGLVLGGVTSAVARGMRSRRGSEGQ</sequence>
<keyword evidence="1" id="KW-0812">Transmembrane</keyword>